<accession>A0A3A4NCU9</accession>
<comment type="caution">
    <text evidence="6">The sequence shown here is derived from an EMBL/GenBank/DDBJ whole genome shotgun (WGS) entry which is preliminary data.</text>
</comment>
<dbReference type="PANTHER" id="PTHR43420">
    <property type="entry name" value="ACETYLTRANSFERASE"/>
    <property type="match status" value="1"/>
</dbReference>
<dbReference type="PROSITE" id="PS51186">
    <property type="entry name" value="GNAT"/>
    <property type="match status" value="1"/>
</dbReference>
<dbReference type="GO" id="GO:0008080">
    <property type="term" value="F:N-acetyltransferase activity"/>
    <property type="evidence" value="ECO:0007669"/>
    <property type="project" value="InterPro"/>
</dbReference>
<evidence type="ECO:0000256" key="3">
    <source>
        <dbReference type="ARBA" id="ARBA00022679"/>
    </source>
</evidence>
<dbReference type="InterPro" id="IPR016181">
    <property type="entry name" value="Acyl_CoA_acyltransferase"/>
</dbReference>
<keyword evidence="4" id="KW-0012">Acyltransferase</keyword>
<dbReference type="PANTHER" id="PTHR43420:SF44">
    <property type="entry name" value="ACETYLTRANSFERASE YPEA"/>
    <property type="match status" value="1"/>
</dbReference>
<evidence type="ECO:0000256" key="4">
    <source>
        <dbReference type="ARBA" id="ARBA00023315"/>
    </source>
</evidence>
<evidence type="ECO:0000313" key="6">
    <source>
        <dbReference type="EMBL" id="RJP16156.1"/>
    </source>
</evidence>
<dbReference type="InterPro" id="IPR000182">
    <property type="entry name" value="GNAT_dom"/>
</dbReference>
<feature type="domain" description="N-acetyltransferase" evidence="5">
    <location>
        <begin position="7"/>
        <end position="151"/>
    </location>
</feature>
<dbReference type="SUPFAM" id="SSF55729">
    <property type="entry name" value="Acyl-CoA N-acyltransferases (Nat)"/>
    <property type="match status" value="1"/>
</dbReference>
<name>A0A3A4NCU9_ABYX5</name>
<evidence type="ECO:0000259" key="5">
    <source>
        <dbReference type="PROSITE" id="PS51186"/>
    </source>
</evidence>
<evidence type="ECO:0000313" key="7">
    <source>
        <dbReference type="Proteomes" id="UP000265882"/>
    </source>
</evidence>
<evidence type="ECO:0000256" key="2">
    <source>
        <dbReference type="ARBA" id="ARBA00022490"/>
    </source>
</evidence>
<dbReference type="CDD" id="cd04301">
    <property type="entry name" value="NAT_SF"/>
    <property type="match status" value="1"/>
</dbReference>
<proteinExistence type="inferred from homology"/>
<evidence type="ECO:0000256" key="1">
    <source>
        <dbReference type="ARBA" id="ARBA00005395"/>
    </source>
</evidence>
<keyword evidence="2" id="KW-0963">Cytoplasm</keyword>
<organism evidence="6 7">
    <name type="scientific">Abyssobacteria bacterium (strain SURF_5)</name>
    <dbReference type="NCBI Taxonomy" id="2093360"/>
    <lineage>
        <taxon>Bacteria</taxon>
        <taxon>Pseudomonadati</taxon>
        <taxon>Candidatus Hydrogenedentota</taxon>
        <taxon>Candidatus Abyssobacteria</taxon>
    </lineage>
</organism>
<reference evidence="6 7" key="1">
    <citation type="journal article" date="2017" name="ISME J.">
        <title>Energy and carbon metabolisms in a deep terrestrial subsurface fluid microbial community.</title>
        <authorList>
            <person name="Momper L."/>
            <person name="Jungbluth S.P."/>
            <person name="Lee M.D."/>
            <person name="Amend J.P."/>
        </authorList>
    </citation>
    <scope>NUCLEOTIDE SEQUENCE [LARGE SCALE GENOMIC DNA]</scope>
    <source>
        <strain evidence="6">SURF_5</strain>
    </source>
</reference>
<dbReference type="EMBL" id="QZKU01000128">
    <property type="protein sequence ID" value="RJP16156.1"/>
    <property type="molecule type" value="Genomic_DNA"/>
</dbReference>
<dbReference type="AlphaFoldDB" id="A0A3A4NCU9"/>
<dbReference type="InterPro" id="IPR050680">
    <property type="entry name" value="YpeA/RimI_acetyltransf"/>
</dbReference>
<dbReference type="Pfam" id="PF00583">
    <property type="entry name" value="Acetyltransf_1"/>
    <property type="match status" value="1"/>
</dbReference>
<dbReference type="InterPro" id="IPR006464">
    <property type="entry name" value="AcTrfase_RimI/Ard1"/>
</dbReference>
<protein>
    <submittedName>
        <fullName evidence="6">Ribosomal-protein-alanine N-acetyltransferase</fullName>
    </submittedName>
</protein>
<comment type="similarity">
    <text evidence="1">Belongs to the acetyltransferase family. RimI subfamily.</text>
</comment>
<sequence length="171" mass="19652">MAKVGKLSFHTLSIKHLDEVLEIEKVSFRTPWTKYAFIHEIQFEKSVFKVLKLNGRIIGYGGFWHILDEAHISNIAIHPEYRGQGFGKMLLLHLLEEALQKGASKATLEVRRSNVIAQKMYSRFGFKIISVRKNYYTDEQEDALIMWNDDIRATLAAAGTEKEDTPSESIH</sequence>
<dbReference type="NCBIfam" id="TIGR01575">
    <property type="entry name" value="rimI"/>
    <property type="match status" value="1"/>
</dbReference>
<keyword evidence="3 6" id="KW-0808">Transferase</keyword>
<dbReference type="Gene3D" id="3.40.630.30">
    <property type="match status" value="1"/>
</dbReference>
<gene>
    <name evidence="6" type="primary">rimI</name>
    <name evidence="6" type="ORF">C4520_19295</name>
</gene>
<dbReference type="Proteomes" id="UP000265882">
    <property type="component" value="Unassembled WGS sequence"/>
</dbReference>